<organism evidence="2 3">
    <name type="scientific">Clostridium gasigenes</name>
    <dbReference type="NCBI Taxonomy" id="94869"/>
    <lineage>
        <taxon>Bacteria</taxon>
        <taxon>Bacillati</taxon>
        <taxon>Bacillota</taxon>
        <taxon>Clostridia</taxon>
        <taxon>Eubacteriales</taxon>
        <taxon>Clostridiaceae</taxon>
        <taxon>Clostridium</taxon>
    </lineage>
</organism>
<feature type="transmembrane region" description="Helical" evidence="1">
    <location>
        <begin position="46"/>
        <end position="66"/>
    </location>
</feature>
<reference evidence="2 3" key="1">
    <citation type="submission" date="2016-10" db="EMBL/GenBank/DDBJ databases">
        <authorList>
            <person name="de Groot N.N."/>
        </authorList>
    </citation>
    <scope>NUCLEOTIDE SEQUENCE [LARGE SCALE GENOMIC DNA]</scope>
    <source>
        <strain evidence="2 3">DSM 12272</strain>
    </source>
</reference>
<keyword evidence="1" id="KW-0472">Membrane</keyword>
<dbReference type="Proteomes" id="UP000198597">
    <property type="component" value="Unassembled WGS sequence"/>
</dbReference>
<dbReference type="AlphaFoldDB" id="A0A1H0VAM4"/>
<protein>
    <submittedName>
        <fullName evidence="2">Uncharacterized protein</fullName>
    </submittedName>
</protein>
<evidence type="ECO:0000313" key="2">
    <source>
        <dbReference type="EMBL" id="SDP75258.1"/>
    </source>
</evidence>
<keyword evidence="1" id="KW-0812">Transmembrane</keyword>
<proteinExistence type="predicted"/>
<keyword evidence="3" id="KW-1185">Reference proteome</keyword>
<evidence type="ECO:0000256" key="1">
    <source>
        <dbReference type="SAM" id="Phobius"/>
    </source>
</evidence>
<accession>A0A1H0VAM4</accession>
<feature type="transmembrane region" description="Helical" evidence="1">
    <location>
        <begin position="73"/>
        <end position="93"/>
    </location>
</feature>
<sequence length="155" mass="18044">MYIYKYLGGGTIIKLLKIMAEFINNIHDEVVNFVGIGDYAIDDKKLHFISMAIIGMVIFLITQFVFKRVAKYSITAISFIYTFTVMIVIVFVIEIQQKLTNRGNMEFADIAYGIYGFLYVFLIYLVIKLIFIFAKKQLVKLSDKKTNKFRDTEEQ</sequence>
<gene>
    <name evidence="2" type="ORF">SAMN04488529_11521</name>
</gene>
<feature type="transmembrane region" description="Helical" evidence="1">
    <location>
        <begin position="113"/>
        <end position="134"/>
    </location>
</feature>
<keyword evidence="1" id="KW-1133">Transmembrane helix</keyword>
<dbReference type="EMBL" id="FNJM01000015">
    <property type="protein sequence ID" value="SDP75258.1"/>
    <property type="molecule type" value="Genomic_DNA"/>
</dbReference>
<dbReference type="STRING" id="94869.SAMN04488529_11521"/>
<name>A0A1H0VAM4_9CLOT</name>
<evidence type="ECO:0000313" key="3">
    <source>
        <dbReference type="Proteomes" id="UP000198597"/>
    </source>
</evidence>